<accession>A0A2K1KW03</accession>
<protein>
    <recommendedName>
        <fullName evidence="4">Ubiquitin-activating enzyme SCCH domain-containing protein</fullName>
    </recommendedName>
</protein>
<gene>
    <name evidence="6" type="primary">LOC112279962</name>
    <name evidence="5" type="ORF">PHYPA_004943</name>
</gene>
<dbReference type="InterPro" id="IPR019572">
    <property type="entry name" value="UBA_E1_SCCH"/>
</dbReference>
<sequence>MTIVSARMFVWACTLFAGYPLLLKNWRCSAEESKIEVTDNELRNQSNSRKSSADYDVAVAWIHVSTIEFEKDDGHNYHAEYAATASSLRGRNYGIPGTDDCRQGFWV</sequence>
<reference evidence="5 7" key="2">
    <citation type="journal article" date="2018" name="Plant J.">
        <title>The Physcomitrella patens chromosome-scale assembly reveals moss genome structure and evolution.</title>
        <authorList>
            <person name="Lang D."/>
            <person name="Ullrich K.K."/>
            <person name="Murat F."/>
            <person name="Fuchs J."/>
            <person name="Jenkins J."/>
            <person name="Haas F.B."/>
            <person name="Piednoel M."/>
            <person name="Gundlach H."/>
            <person name="Van Bel M."/>
            <person name="Meyberg R."/>
            <person name="Vives C."/>
            <person name="Morata J."/>
            <person name="Symeonidi A."/>
            <person name="Hiss M."/>
            <person name="Muchero W."/>
            <person name="Kamisugi Y."/>
            <person name="Saleh O."/>
            <person name="Blanc G."/>
            <person name="Decker E.L."/>
            <person name="van Gessel N."/>
            <person name="Grimwood J."/>
            <person name="Hayes R.D."/>
            <person name="Graham S.W."/>
            <person name="Gunter L.E."/>
            <person name="McDaniel S.F."/>
            <person name="Hoernstein S.N.W."/>
            <person name="Larsson A."/>
            <person name="Li F.W."/>
            <person name="Perroud P.F."/>
            <person name="Phillips J."/>
            <person name="Ranjan P."/>
            <person name="Rokshar D.S."/>
            <person name="Rothfels C.J."/>
            <person name="Schneider L."/>
            <person name="Shu S."/>
            <person name="Stevenson D.W."/>
            <person name="Thummler F."/>
            <person name="Tillich M."/>
            <person name="Villarreal Aguilar J.C."/>
            <person name="Widiez T."/>
            <person name="Wong G.K."/>
            <person name="Wymore A."/>
            <person name="Zhang Y."/>
            <person name="Zimmer A.D."/>
            <person name="Quatrano R.S."/>
            <person name="Mayer K.F.X."/>
            <person name="Goodstein D."/>
            <person name="Casacuberta J.M."/>
            <person name="Vandepoele K."/>
            <person name="Reski R."/>
            <person name="Cuming A.C."/>
            <person name="Tuskan G.A."/>
            <person name="Maumus F."/>
            <person name="Salse J."/>
            <person name="Schmutz J."/>
            <person name="Rensing S.A."/>
        </authorList>
    </citation>
    <scope>NUCLEOTIDE SEQUENCE [LARGE SCALE GENOMIC DNA]</scope>
    <source>
        <strain evidence="6 7">cv. Gransden 2004</strain>
    </source>
</reference>
<dbReference type="InterPro" id="IPR042063">
    <property type="entry name" value="Ubi_acti_E1_SCCH"/>
</dbReference>
<keyword evidence="7" id="KW-1185">Reference proteome</keyword>
<feature type="chain" id="PRO_5044576482" description="Ubiquitin-activating enzyme SCCH domain-containing protein" evidence="3">
    <location>
        <begin position="31"/>
        <end position="107"/>
    </location>
</feature>
<comment type="similarity">
    <text evidence="1">Belongs to the ubiquitin-activating E1 family.</text>
</comment>
<reference evidence="5 7" key="1">
    <citation type="journal article" date="2008" name="Science">
        <title>The Physcomitrella genome reveals evolutionary insights into the conquest of land by plants.</title>
        <authorList>
            <person name="Rensing S."/>
            <person name="Lang D."/>
            <person name="Zimmer A."/>
            <person name="Terry A."/>
            <person name="Salamov A."/>
            <person name="Shapiro H."/>
            <person name="Nishiyama T."/>
            <person name="Perroud P.-F."/>
            <person name="Lindquist E."/>
            <person name="Kamisugi Y."/>
            <person name="Tanahashi T."/>
            <person name="Sakakibara K."/>
            <person name="Fujita T."/>
            <person name="Oishi K."/>
            <person name="Shin-I T."/>
            <person name="Kuroki Y."/>
            <person name="Toyoda A."/>
            <person name="Suzuki Y."/>
            <person name="Hashimoto A."/>
            <person name="Yamaguchi K."/>
            <person name="Sugano A."/>
            <person name="Kohara Y."/>
            <person name="Fujiyama A."/>
            <person name="Anterola A."/>
            <person name="Aoki S."/>
            <person name="Ashton N."/>
            <person name="Barbazuk W.B."/>
            <person name="Barker E."/>
            <person name="Bennetzen J."/>
            <person name="Bezanilla M."/>
            <person name="Blankenship R."/>
            <person name="Cho S.H."/>
            <person name="Dutcher S."/>
            <person name="Estelle M."/>
            <person name="Fawcett J.A."/>
            <person name="Gundlach H."/>
            <person name="Hanada K."/>
            <person name="Heyl A."/>
            <person name="Hicks K.A."/>
            <person name="Hugh J."/>
            <person name="Lohr M."/>
            <person name="Mayer K."/>
            <person name="Melkozernov A."/>
            <person name="Murata T."/>
            <person name="Nelson D."/>
            <person name="Pils B."/>
            <person name="Prigge M."/>
            <person name="Reiss B."/>
            <person name="Renner T."/>
            <person name="Rombauts S."/>
            <person name="Rushton P."/>
            <person name="Sanderfoot A."/>
            <person name="Schween G."/>
            <person name="Shiu S.-H."/>
            <person name="Stueber K."/>
            <person name="Theodoulou F.L."/>
            <person name="Tu H."/>
            <person name="Van de Peer Y."/>
            <person name="Verrier P.J."/>
            <person name="Waters E."/>
            <person name="Wood A."/>
            <person name="Yang L."/>
            <person name="Cove D."/>
            <person name="Cuming A."/>
            <person name="Hasebe M."/>
            <person name="Lucas S."/>
            <person name="Mishler D.B."/>
            <person name="Reski R."/>
            <person name="Grigoriev I."/>
            <person name="Quatrano R.S."/>
            <person name="Boore J.L."/>
        </authorList>
    </citation>
    <scope>NUCLEOTIDE SEQUENCE [LARGE SCALE GENOMIC DNA]</scope>
    <source>
        <strain evidence="6 7">cv. Gransden 2004</strain>
    </source>
</reference>
<evidence type="ECO:0000259" key="4">
    <source>
        <dbReference type="Pfam" id="PF10585"/>
    </source>
</evidence>
<keyword evidence="3" id="KW-0732">Signal</keyword>
<dbReference type="Gramene" id="Pp3c3_25370V3.1">
    <property type="protein sequence ID" value="Pp3c3_25370V3.1"/>
    <property type="gene ID" value="Pp3c3_25370"/>
</dbReference>
<dbReference type="RefSeq" id="XP_024370557.1">
    <property type="nucleotide sequence ID" value="XM_024514789.2"/>
</dbReference>
<dbReference type="EnsemblPlants" id="Pp3c3_25370V3.2">
    <property type="protein sequence ID" value="Pp3c3_25370V3.2"/>
    <property type="gene ID" value="Pp3c3_25370"/>
</dbReference>
<name>A0A2K1KW03_PHYPA</name>
<dbReference type="EnsemblPlants" id="Pp3c3_25370V3.1">
    <property type="protein sequence ID" value="Pp3c3_25370V3.1"/>
    <property type="gene ID" value="Pp3c3_25370"/>
</dbReference>
<evidence type="ECO:0000256" key="1">
    <source>
        <dbReference type="ARBA" id="ARBA00005673"/>
    </source>
</evidence>
<evidence type="ECO:0000313" key="7">
    <source>
        <dbReference type="Proteomes" id="UP000006727"/>
    </source>
</evidence>
<dbReference type="GeneID" id="112279962"/>
<feature type="domain" description="Ubiquitin-activating enzyme SCCH" evidence="4">
    <location>
        <begin position="31"/>
        <end position="100"/>
    </location>
</feature>
<dbReference type="Gene3D" id="1.10.10.2660">
    <property type="entry name" value="Ubiquitin-activating enzyme E1, SCCH domain"/>
    <property type="match status" value="1"/>
</dbReference>
<evidence type="ECO:0000313" key="6">
    <source>
        <dbReference type="EnsemblPlants" id="Pp3c3_25370V3.1"/>
    </source>
</evidence>
<dbReference type="PaxDb" id="3218-PP1S333_19V6.1"/>
<dbReference type="AlphaFoldDB" id="A0A2K1KW03"/>
<evidence type="ECO:0000313" key="5">
    <source>
        <dbReference type="EMBL" id="PNR57949.1"/>
    </source>
</evidence>
<proteinExistence type="inferred from homology"/>
<dbReference type="Gramene" id="Pp3c3_25370V3.2">
    <property type="protein sequence ID" value="Pp3c3_25370V3.2"/>
    <property type="gene ID" value="Pp3c3_25370"/>
</dbReference>
<comment type="pathway">
    <text evidence="2">Protein modification.</text>
</comment>
<dbReference type="Pfam" id="PF10585">
    <property type="entry name" value="UBA_E1_SCCH"/>
    <property type="match status" value="1"/>
</dbReference>
<evidence type="ECO:0000256" key="2">
    <source>
        <dbReference type="ARBA" id="ARBA00043952"/>
    </source>
</evidence>
<dbReference type="EMBL" id="ABEU02000003">
    <property type="protein sequence ID" value="PNR57949.1"/>
    <property type="molecule type" value="Genomic_DNA"/>
</dbReference>
<evidence type="ECO:0000256" key="3">
    <source>
        <dbReference type="SAM" id="SignalP"/>
    </source>
</evidence>
<reference evidence="6" key="3">
    <citation type="submission" date="2020-12" db="UniProtKB">
        <authorList>
            <consortium name="EnsemblPlants"/>
        </authorList>
    </citation>
    <scope>IDENTIFICATION</scope>
</reference>
<feature type="signal peptide" evidence="3">
    <location>
        <begin position="1"/>
        <end position="30"/>
    </location>
</feature>
<dbReference type="Proteomes" id="UP000006727">
    <property type="component" value="Chromosome 3"/>
</dbReference>
<organism evidence="5">
    <name type="scientific">Physcomitrium patens</name>
    <name type="common">Spreading-leaved earth moss</name>
    <name type="synonym">Physcomitrella patens</name>
    <dbReference type="NCBI Taxonomy" id="3218"/>
    <lineage>
        <taxon>Eukaryota</taxon>
        <taxon>Viridiplantae</taxon>
        <taxon>Streptophyta</taxon>
        <taxon>Embryophyta</taxon>
        <taxon>Bryophyta</taxon>
        <taxon>Bryophytina</taxon>
        <taxon>Bryopsida</taxon>
        <taxon>Funariidae</taxon>
        <taxon>Funariales</taxon>
        <taxon>Funariaceae</taxon>
        <taxon>Physcomitrium</taxon>
    </lineage>
</organism>